<feature type="non-terminal residue" evidence="1">
    <location>
        <position position="342"/>
    </location>
</feature>
<evidence type="ECO:0000313" key="2">
    <source>
        <dbReference type="Proteomes" id="UP001140066"/>
    </source>
</evidence>
<keyword evidence="2" id="KW-1185">Reference proteome</keyword>
<gene>
    <name evidence="1" type="ORF">GGI18_003623</name>
</gene>
<dbReference type="EMBL" id="JANBUK010001324">
    <property type="protein sequence ID" value="KAJ2782404.1"/>
    <property type="molecule type" value="Genomic_DNA"/>
</dbReference>
<dbReference type="Proteomes" id="UP001140066">
    <property type="component" value="Unassembled WGS sequence"/>
</dbReference>
<evidence type="ECO:0000313" key="1">
    <source>
        <dbReference type="EMBL" id="KAJ2782404.1"/>
    </source>
</evidence>
<organism evidence="1 2">
    <name type="scientific">Coemansia linderi</name>
    <dbReference type="NCBI Taxonomy" id="2663919"/>
    <lineage>
        <taxon>Eukaryota</taxon>
        <taxon>Fungi</taxon>
        <taxon>Fungi incertae sedis</taxon>
        <taxon>Zoopagomycota</taxon>
        <taxon>Kickxellomycotina</taxon>
        <taxon>Kickxellomycetes</taxon>
        <taxon>Kickxellales</taxon>
        <taxon>Kickxellaceae</taxon>
        <taxon>Coemansia</taxon>
    </lineage>
</organism>
<accession>A0ACC1KBT7</accession>
<comment type="caution">
    <text evidence="1">The sequence shown here is derived from an EMBL/GenBank/DDBJ whole genome shotgun (WGS) entry which is preliminary data.</text>
</comment>
<sequence length="342" mass="37190">MPRYLRIGYINANGFSASTASWLTANIGSGQGLAFDLFFVAETHFQDIGGMLKRHRHFLGHTEPSPGSVGAQRFRHGLALFGTHEMRNWLKLEMPLPFTILATAGSFSFAGFYLPPSLPDSAISAHLPSVPLQFFIGDINVHYGAAFGDHNNGNQQASRRAFIDALMEENHLVHLSSSGVNARTDHAFAHPDCVPVLVYRPSPGDFDTNHECLLDLTILHPSAVAASELLPLPHRIRLNPLISTPVLCSNIFKASFHPSVQMMELAVIRLVYVEATDPIDARQLAIDAANTLFMAAIEVPAELLLRTYSPAVIDDLPLEPLHFAVNAVQASESGGDDRGAVA</sequence>
<protein>
    <submittedName>
        <fullName evidence="1">Uncharacterized protein</fullName>
    </submittedName>
</protein>
<proteinExistence type="predicted"/>
<reference evidence="1" key="1">
    <citation type="submission" date="2022-07" db="EMBL/GenBank/DDBJ databases">
        <title>Phylogenomic reconstructions and comparative analyses of Kickxellomycotina fungi.</title>
        <authorList>
            <person name="Reynolds N.K."/>
            <person name="Stajich J.E."/>
            <person name="Barry K."/>
            <person name="Grigoriev I.V."/>
            <person name="Crous P."/>
            <person name="Smith M.E."/>
        </authorList>
    </citation>
    <scope>NUCLEOTIDE SEQUENCE</scope>
    <source>
        <strain evidence="1">BCRC 34191</strain>
    </source>
</reference>
<name>A0ACC1KBT7_9FUNG</name>